<dbReference type="Proteomes" id="UP000035680">
    <property type="component" value="Unassembled WGS sequence"/>
</dbReference>
<dbReference type="WBParaSite" id="SVE_1958400.1">
    <property type="protein sequence ID" value="SVE_1958400.1"/>
    <property type="gene ID" value="SVE_1958400"/>
</dbReference>
<proteinExistence type="predicted"/>
<dbReference type="AlphaFoldDB" id="A0A0K0G4C4"/>
<keyword evidence="1" id="KW-1185">Reference proteome</keyword>
<accession>A0A0K0G4C4</accession>
<protein>
    <submittedName>
        <fullName evidence="2">Uncharacterized protein</fullName>
    </submittedName>
</protein>
<reference evidence="1" key="1">
    <citation type="submission" date="2014-07" db="EMBL/GenBank/DDBJ databases">
        <authorList>
            <person name="Martin A.A"/>
            <person name="De Silva N."/>
        </authorList>
    </citation>
    <scope>NUCLEOTIDE SEQUENCE</scope>
</reference>
<organism evidence="1 2">
    <name type="scientific">Strongyloides venezuelensis</name>
    <name type="common">Threadworm</name>
    <dbReference type="NCBI Taxonomy" id="75913"/>
    <lineage>
        <taxon>Eukaryota</taxon>
        <taxon>Metazoa</taxon>
        <taxon>Ecdysozoa</taxon>
        <taxon>Nematoda</taxon>
        <taxon>Chromadorea</taxon>
        <taxon>Rhabditida</taxon>
        <taxon>Tylenchina</taxon>
        <taxon>Panagrolaimomorpha</taxon>
        <taxon>Strongyloidoidea</taxon>
        <taxon>Strongyloididae</taxon>
        <taxon>Strongyloides</taxon>
    </lineage>
</organism>
<evidence type="ECO:0000313" key="1">
    <source>
        <dbReference type="Proteomes" id="UP000035680"/>
    </source>
</evidence>
<reference evidence="2" key="2">
    <citation type="submission" date="2015-08" db="UniProtKB">
        <authorList>
            <consortium name="WormBaseParasite"/>
        </authorList>
    </citation>
    <scope>IDENTIFICATION</scope>
</reference>
<sequence>MNLIKNIKGNIFIFLIISILCFQIIENAPRKDGSLTKTEIPSKNSKSGVASYKSGISTNTLGRLTDILSSWSIKTNVSNPWGPGRR</sequence>
<evidence type="ECO:0000313" key="2">
    <source>
        <dbReference type="WBParaSite" id="SVE_1958400.1"/>
    </source>
</evidence>
<name>A0A0K0G4C4_STRVS</name>